<name>A0A436ZYX1_ARTFL</name>
<feature type="compositionally biased region" description="Low complexity" evidence="2">
    <location>
        <begin position="160"/>
        <end position="171"/>
    </location>
</feature>
<sequence>MEKFNQLSTQFDNVIHEANTEINALQEKLKALTIENETISRKNHELGEALREKSRKQIEIQERYDRLKRKSLVSHVQTEATISAERTLNHSLRPFPSPSNGPARLGEINSVPYQQSNQARNGAGQLSFTERERLTIPSGTGSVERRVGSVSDRNSESGRRVGTSTSRSRISMNGRVGSARTRT</sequence>
<protein>
    <submittedName>
        <fullName evidence="3">Uncharacterized protein</fullName>
    </submittedName>
</protein>
<keyword evidence="1" id="KW-0175">Coiled coil</keyword>
<dbReference type="PANTHER" id="PTHR14305">
    <property type="entry name" value="E3 UBIQUITIN-PROTEIN LIGASE CCNB1IP1"/>
    <property type="match status" value="1"/>
</dbReference>
<dbReference type="InterPro" id="IPR042448">
    <property type="entry name" value="CCNB1IP1"/>
</dbReference>
<dbReference type="VEuPathDB" id="FungiDB:DFL_005807"/>
<evidence type="ECO:0000256" key="1">
    <source>
        <dbReference type="SAM" id="Coils"/>
    </source>
</evidence>
<dbReference type="GO" id="GO:0061630">
    <property type="term" value="F:ubiquitin protein ligase activity"/>
    <property type="evidence" value="ECO:0007669"/>
    <property type="project" value="InterPro"/>
</dbReference>
<dbReference type="GeneID" id="93588118"/>
<evidence type="ECO:0000256" key="2">
    <source>
        <dbReference type="SAM" id="MobiDB-lite"/>
    </source>
</evidence>
<dbReference type="STRING" id="97331.A0A436ZYX1"/>
<dbReference type="AlphaFoldDB" id="A0A436ZYX1"/>
<organism evidence="3 4">
    <name type="scientific">Arthrobotrys flagrans</name>
    <name type="common">Nematode-trapping fungus</name>
    <name type="synonym">Trichothecium flagrans</name>
    <dbReference type="NCBI Taxonomy" id="97331"/>
    <lineage>
        <taxon>Eukaryota</taxon>
        <taxon>Fungi</taxon>
        <taxon>Dikarya</taxon>
        <taxon>Ascomycota</taxon>
        <taxon>Pezizomycotina</taxon>
        <taxon>Orbiliomycetes</taxon>
        <taxon>Orbiliales</taxon>
        <taxon>Orbiliaceae</taxon>
        <taxon>Arthrobotrys</taxon>
    </lineage>
</organism>
<reference evidence="3 4" key="1">
    <citation type="submission" date="2019-01" db="EMBL/GenBank/DDBJ databases">
        <title>Intercellular communication is required for trap formation in the nematode-trapping fungus Duddingtonia flagrans.</title>
        <authorList>
            <person name="Youssar L."/>
            <person name="Wernet V."/>
            <person name="Hensel N."/>
            <person name="Hildebrandt H.-G."/>
            <person name="Fischer R."/>
        </authorList>
    </citation>
    <scope>NUCLEOTIDE SEQUENCE [LARGE SCALE GENOMIC DNA]</scope>
    <source>
        <strain evidence="3 4">CBS H-5679</strain>
    </source>
</reference>
<feature type="region of interest" description="Disordered" evidence="2">
    <location>
        <begin position="116"/>
        <end position="183"/>
    </location>
</feature>
<dbReference type="GO" id="GO:0007131">
    <property type="term" value="P:reciprocal meiotic recombination"/>
    <property type="evidence" value="ECO:0007669"/>
    <property type="project" value="InterPro"/>
</dbReference>
<dbReference type="OrthoDB" id="441210at2759"/>
<feature type="compositionally biased region" description="Basic and acidic residues" evidence="2">
    <location>
        <begin position="143"/>
        <end position="159"/>
    </location>
</feature>
<dbReference type="RefSeq" id="XP_067489583.1">
    <property type="nucleotide sequence ID" value="XM_067635121.1"/>
</dbReference>
<evidence type="ECO:0000313" key="4">
    <source>
        <dbReference type="Proteomes" id="UP000283090"/>
    </source>
</evidence>
<dbReference type="Proteomes" id="UP000283090">
    <property type="component" value="Unassembled WGS sequence"/>
</dbReference>
<gene>
    <name evidence="3" type="ORF">DFL_005807</name>
</gene>
<comment type="caution">
    <text evidence="3">The sequence shown here is derived from an EMBL/GenBank/DDBJ whole genome shotgun (WGS) entry which is preliminary data.</text>
</comment>
<accession>A0A436ZYX1</accession>
<dbReference type="GO" id="GO:0000795">
    <property type="term" value="C:synaptonemal complex"/>
    <property type="evidence" value="ECO:0007669"/>
    <property type="project" value="InterPro"/>
</dbReference>
<proteinExistence type="predicted"/>
<dbReference type="EMBL" id="SAEB01000007">
    <property type="protein sequence ID" value="RVD84039.1"/>
    <property type="molecule type" value="Genomic_DNA"/>
</dbReference>
<keyword evidence="4" id="KW-1185">Reference proteome</keyword>
<dbReference type="PANTHER" id="PTHR14305:SF0">
    <property type="entry name" value="E3 UBIQUITIN-PROTEIN LIGASE CCNB1IP1"/>
    <property type="match status" value="1"/>
</dbReference>
<feature type="coiled-coil region" evidence="1">
    <location>
        <begin position="15"/>
        <end position="70"/>
    </location>
</feature>
<feature type="compositionally biased region" description="Polar residues" evidence="2">
    <location>
        <begin position="116"/>
        <end position="128"/>
    </location>
</feature>
<evidence type="ECO:0000313" key="3">
    <source>
        <dbReference type="EMBL" id="RVD84039.1"/>
    </source>
</evidence>